<evidence type="ECO:0000313" key="1">
    <source>
        <dbReference type="EMBL" id="JAH68412.1"/>
    </source>
</evidence>
<organism evidence="1">
    <name type="scientific">Anguilla anguilla</name>
    <name type="common">European freshwater eel</name>
    <name type="synonym">Muraena anguilla</name>
    <dbReference type="NCBI Taxonomy" id="7936"/>
    <lineage>
        <taxon>Eukaryota</taxon>
        <taxon>Metazoa</taxon>
        <taxon>Chordata</taxon>
        <taxon>Craniata</taxon>
        <taxon>Vertebrata</taxon>
        <taxon>Euteleostomi</taxon>
        <taxon>Actinopterygii</taxon>
        <taxon>Neopterygii</taxon>
        <taxon>Teleostei</taxon>
        <taxon>Anguilliformes</taxon>
        <taxon>Anguillidae</taxon>
        <taxon>Anguilla</taxon>
    </lineage>
</organism>
<dbReference type="EMBL" id="GBXM01040165">
    <property type="protein sequence ID" value="JAH68412.1"/>
    <property type="molecule type" value="Transcribed_RNA"/>
</dbReference>
<accession>A0A0E9URG8</accession>
<reference evidence="1" key="1">
    <citation type="submission" date="2014-11" db="EMBL/GenBank/DDBJ databases">
        <authorList>
            <person name="Amaro Gonzalez C."/>
        </authorList>
    </citation>
    <scope>NUCLEOTIDE SEQUENCE</scope>
</reference>
<dbReference type="AlphaFoldDB" id="A0A0E9URG8"/>
<reference evidence="1" key="2">
    <citation type="journal article" date="2015" name="Fish Shellfish Immunol.">
        <title>Early steps in the European eel (Anguilla anguilla)-Vibrio vulnificus interaction in the gills: Role of the RtxA13 toxin.</title>
        <authorList>
            <person name="Callol A."/>
            <person name="Pajuelo D."/>
            <person name="Ebbesson L."/>
            <person name="Teles M."/>
            <person name="MacKenzie S."/>
            <person name="Amaro C."/>
        </authorList>
    </citation>
    <scope>NUCLEOTIDE SEQUENCE</scope>
</reference>
<name>A0A0E9URG8_ANGAN</name>
<proteinExistence type="predicted"/>
<sequence length="90" mass="10643">MHWCMCKPFTRATVIHQNLQEATLTAYPHHHRQIMFHNISPYFTPEDCRQTVLPIGCLFQSVSPIKYNIIQNIPPNILLNKMFYKTTKKI</sequence>
<protein>
    <submittedName>
        <fullName evidence="1">Uncharacterized protein</fullName>
    </submittedName>
</protein>